<gene>
    <name evidence="2" type="ORF">N658DRAFT_155466</name>
</gene>
<dbReference type="EMBL" id="MU863646">
    <property type="protein sequence ID" value="KAK4099811.1"/>
    <property type="molecule type" value="Genomic_DNA"/>
</dbReference>
<keyword evidence="3" id="KW-1185">Reference proteome</keyword>
<name>A0AAN6Q2K3_9PEZI</name>
<feature type="region of interest" description="Disordered" evidence="1">
    <location>
        <begin position="69"/>
        <end position="113"/>
    </location>
</feature>
<dbReference type="Proteomes" id="UP001305647">
    <property type="component" value="Unassembled WGS sequence"/>
</dbReference>
<evidence type="ECO:0000313" key="3">
    <source>
        <dbReference type="Proteomes" id="UP001305647"/>
    </source>
</evidence>
<protein>
    <submittedName>
        <fullName evidence="2">Uncharacterized protein</fullName>
    </submittedName>
</protein>
<comment type="caution">
    <text evidence="2">The sequence shown here is derived from an EMBL/GenBank/DDBJ whole genome shotgun (WGS) entry which is preliminary data.</text>
</comment>
<evidence type="ECO:0000313" key="2">
    <source>
        <dbReference type="EMBL" id="KAK4099811.1"/>
    </source>
</evidence>
<proteinExistence type="predicted"/>
<accession>A0AAN6Q2K3</accession>
<reference evidence="2" key="1">
    <citation type="journal article" date="2023" name="Mol. Phylogenet. Evol.">
        <title>Genome-scale phylogeny and comparative genomics of the fungal order Sordariales.</title>
        <authorList>
            <person name="Hensen N."/>
            <person name="Bonometti L."/>
            <person name="Westerberg I."/>
            <person name="Brannstrom I.O."/>
            <person name="Guillou S."/>
            <person name="Cros-Aarteil S."/>
            <person name="Calhoun S."/>
            <person name="Haridas S."/>
            <person name="Kuo A."/>
            <person name="Mondo S."/>
            <person name="Pangilinan J."/>
            <person name="Riley R."/>
            <person name="LaButti K."/>
            <person name="Andreopoulos B."/>
            <person name="Lipzen A."/>
            <person name="Chen C."/>
            <person name="Yan M."/>
            <person name="Daum C."/>
            <person name="Ng V."/>
            <person name="Clum A."/>
            <person name="Steindorff A."/>
            <person name="Ohm R.A."/>
            <person name="Martin F."/>
            <person name="Silar P."/>
            <person name="Natvig D.O."/>
            <person name="Lalanne C."/>
            <person name="Gautier V."/>
            <person name="Ament-Velasquez S.L."/>
            <person name="Kruys A."/>
            <person name="Hutchinson M.I."/>
            <person name="Powell A.J."/>
            <person name="Barry K."/>
            <person name="Miller A.N."/>
            <person name="Grigoriev I.V."/>
            <person name="Debuchy R."/>
            <person name="Gladieux P."/>
            <person name="Hiltunen Thoren M."/>
            <person name="Johannesson H."/>
        </authorList>
    </citation>
    <scope>NUCLEOTIDE SEQUENCE</scope>
    <source>
        <strain evidence="2">CBS 757.83</strain>
    </source>
</reference>
<feature type="compositionally biased region" description="Basic and acidic residues" evidence="1">
    <location>
        <begin position="73"/>
        <end position="90"/>
    </location>
</feature>
<evidence type="ECO:0000256" key="1">
    <source>
        <dbReference type="SAM" id="MobiDB-lite"/>
    </source>
</evidence>
<dbReference type="AlphaFoldDB" id="A0AAN6Q2K3"/>
<reference evidence="2" key="2">
    <citation type="submission" date="2023-05" db="EMBL/GenBank/DDBJ databases">
        <authorList>
            <consortium name="Lawrence Berkeley National Laboratory"/>
            <person name="Steindorff A."/>
            <person name="Hensen N."/>
            <person name="Bonometti L."/>
            <person name="Westerberg I."/>
            <person name="Brannstrom I.O."/>
            <person name="Guillou S."/>
            <person name="Cros-Aarteil S."/>
            <person name="Calhoun S."/>
            <person name="Haridas S."/>
            <person name="Kuo A."/>
            <person name="Mondo S."/>
            <person name="Pangilinan J."/>
            <person name="Riley R."/>
            <person name="Labutti K."/>
            <person name="Andreopoulos B."/>
            <person name="Lipzen A."/>
            <person name="Chen C."/>
            <person name="Yanf M."/>
            <person name="Daum C."/>
            <person name="Ng V."/>
            <person name="Clum A."/>
            <person name="Ohm R."/>
            <person name="Martin F."/>
            <person name="Silar P."/>
            <person name="Natvig D."/>
            <person name="Lalanne C."/>
            <person name="Gautier V."/>
            <person name="Ament-Velasquez S.L."/>
            <person name="Kruys A."/>
            <person name="Hutchinson M.I."/>
            <person name="Powell A.J."/>
            <person name="Barry K."/>
            <person name="Miller A.N."/>
            <person name="Grigoriev I.V."/>
            <person name="Debuchy R."/>
            <person name="Gladieux P."/>
            <person name="Thoren M.H."/>
            <person name="Johannesson H."/>
        </authorList>
    </citation>
    <scope>NUCLEOTIDE SEQUENCE</scope>
    <source>
        <strain evidence="2">CBS 757.83</strain>
    </source>
</reference>
<sequence length="234" mass="25719">MGQATFSARRPHRARFLSGTLGEDVQYPYISHNTCAVLTCLPWLSDPTALSCTYFRKRSPTWRLAYTAPVGRSRPDGRRARGREQARRESPLLTLSAVPVHHQGRSSSSPPRLRRRLAAWHPRPQAQYPTEAGDGSAIPCNMPNGWRLAARGTTVVDDESVGGGPGADIVGVTILGSSFEEKLRIDVENPRYRSTVYEIKHTRGHDGSLFSSIPLVIINLAVKKKSTEPGALPV</sequence>
<organism evidence="2 3">
    <name type="scientific">Parathielavia hyrcaniae</name>
    <dbReference type="NCBI Taxonomy" id="113614"/>
    <lineage>
        <taxon>Eukaryota</taxon>
        <taxon>Fungi</taxon>
        <taxon>Dikarya</taxon>
        <taxon>Ascomycota</taxon>
        <taxon>Pezizomycotina</taxon>
        <taxon>Sordariomycetes</taxon>
        <taxon>Sordariomycetidae</taxon>
        <taxon>Sordariales</taxon>
        <taxon>Chaetomiaceae</taxon>
        <taxon>Parathielavia</taxon>
    </lineage>
</organism>